<sequence length="216" mass="24459">MSNKEILSKTEAYVRNKLEGEGSGHDWWHIHRVRNTALKLGEEENADLFVVGLAALLHDIADHKFHGGDEEIGPATARKWLTNLNAEESLINHVCEIIRDVSFKGAEVETPMKTIEGKVVQDADRLDAIGAIGIARAFAYGGYKGRELHNPDTKPASHHSFDSYKKSTGPTINHFYEKLFLLKDRMNTASGRKLAEQRHQFMEEYVDRFLSEWDGK</sequence>
<organism evidence="2 3">
    <name type="scientific">Gracilimonas halophila</name>
    <dbReference type="NCBI Taxonomy" id="1834464"/>
    <lineage>
        <taxon>Bacteria</taxon>
        <taxon>Pseudomonadati</taxon>
        <taxon>Balneolota</taxon>
        <taxon>Balneolia</taxon>
        <taxon>Balneolales</taxon>
        <taxon>Balneolaceae</taxon>
        <taxon>Gracilimonas</taxon>
    </lineage>
</organism>
<dbReference type="InterPro" id="IPR003607">
    <property type="entry name" value="HD/PDEase_dom"/>
</dbReference>
<dbReference type="CDD" id="cd00077">
    <property type="entry name" value="HDc"/>
    <property type="match status" value="1"/>
</dbReference>
<evidence type="ECO:0000313" key="2">
    <source>
        <dbReference type="EMBL" id="MFD2532840.1"/>
    </source>
</evidence>
<reference evidence="3" key="1">
    <citation type="journal article" date="2019" name="Int. J. Syst. Evol. Microbiol.">
        <title>The Global Catalogue of Microorganisms (GCM) 10K type strain sequencing project: providing services to taxonomists for standard genome sequencing and annotation.</title>
        <authorList>
            <consortium name="The Broad Institute Genomics Platform"/>
            <consortium name="The Broad Institute Genome Sequencing Center for Infectious Disease"/>
            <person name="Wu L."/>
            <person name="Ma J."/>
        </authorList>
    </citation>
    <scope>NUCLEOTIDE SEQUENCE [LARGE SCALE GENOMIC DNA]</scope>
    <source>
        <strain evidence="3">KCTC 52042</strain>
    </source>
</reference>
<dbReference type="EMBL" id="JBHULI010000024">
    <property type="protein sequence ID" value="MFD2532840.1"/>
    <property type="molecule type" value="Genomic_DNA"/>
</dbReference>
<dbReference type="SUPFAM" id="SSF109604">
    <property type="entry name" value="HD-domain/PDEase-like"/>
    <property type="match status" value="1"/>
</dbReference>
<dbReference type="SMART" id="SM00471">
    <property type="entry name" value="HDc"/>
    <property type="match status" value="1"/>
</dbReference>
<protein>
    <submittedName>
        <fullName evidence="2">HD domain-containing protein</fullName>
    </submittedName>
</protein>
<gene>
    <name evidence="2" type="ORF">ACFSVN_10315</name>
</gene>
<dbReference type="Gene3D" id="1.20.58.1910">
    <property type="match status" value="1"/>
</dbReference>
<evidence type="ECO:0000259" key="1">
    <source>
        <dbReference type="PROSITE" id="PS51831"/>
    </source>
</evidence>
<dbReference type="Pfam" id="PF01966">
    <property type="entry name" value="HD"/>
    <property type="match status" value="1"/>
</dbReference>
<accession>A0ABW5JM67</accession>
<dbReference type="Gene3D" id="1.10.472.50">
    <property type="entry name" value="HD-domain/PDEase-like"/>
    <property type="match status" value="1"/>
</dbReference>
<dbReference type="InterPro" id="IPR006674">
    <property type="entry name" value="HD_domain"/>
</dbReference>
<name>A0ABW5JM67_9BACT</name>
<dbReference type="PANTHER" id="PTHR33594:SF1">
    <property type="entry name" value="HD_PDEASE DOMAIN-CONTAINING PROTEIN"/>
    <property type="match status" value="1"/>
</dbReference>
<feature type="domain" description="HD" evidence="1">
    <location>
        <begin position="26"/>
        <end position="129"/>
    </location>
</feature>
<evidence type="ECO:0000313" key="3">
    <source>
        <dbReference type="Proteomes" id="UP001597460"/>
    </source>
</evidence>
<dbReference type="RefSeq" id="WP_390302005.1">
    <property type="nucleotide sequence ID" value="NZ_JBHULI010000024.1"/>
</dbReference>
<dbReference type="Proteomes" id="UP001597460">
    <property type="component" value="Unassembled WGS sequence"/>
</dbReference>
<comment type="caution">
    <text evidence="2">The sequence shown here is derived from an EMBL/GenBank/DDBJ whole genome shotgun (WGS) entry which is preliminary data.</text>
</comment>
<keyword evidence="3" id="KW-1185">Reference proteome</keyword>
<dbReference type="PROSITE" id="PS51831">
    <property type="entry name" value="HD"/>
    <property type="match status" value="1"/>
</dbReference>
<dbReference type="PANTHER" id="PTHR33594">
    <property type="entry name" value="SUPERFAMILY HYDROLASE, PUTATIVE (AFU_ORTHOLOGUE AFUA_1G03035)-RELATED"/>
    <property type="match status" value="1"/>
</dbReference>
<proteinExistence type="predicted"/>